<feature type="region of interest" description="Disordered" evidence="1">
    <location>
        <begin position="1035"/>
        <end position="1116"/>
    </location>
</feature>
<dbReference type="PROSITE" id="PS00028">
    <property type="entry name" value="ZINC_FINGER_C2H2_1"/>
    <property type="match status" value="1"/>
</dbReference>
<evidence type="ECO:0000313" key="3">
    <source>
        <dbReference type="EMBL" id="CAJ1084064.1"/>
    </source>
</evidence>
<feature type="compositionally biased region" description="Polar residues" evidence="1">
    <location>
        <begin position="1341"/>
        <end position="1356"/>
    </location>
</feature>
<feature type="compositionally biased region" description="Low complexity" evidence="1">
    <location>
        <begin position="1416"/>
        <end position="1434"/>
    </location>
</feature>
<feature type="compositionally biased region" description="Polar residues" evidence="1">
    <location>
        <begin position="2103"/>
        <end position="2126"/>
    </location>
</feature>
<feature type="region of interest" description="Disordered" evidence="1">
    <location>
        <begin position="1659"/>
        <end position="1691"/>
    </location>
</feature>
<feature type="domain" description="C2H2-type" evidence="2">
    <location>
        <begin position="8"/>
        <end position="30"/>
    </location>
</feature>
<accession>A0AAV1HFS7</accession>
<feature type="region of interest" description="Disordered" evidence="1">
    <location>
        <begin position="1122"/>
        <end position="1141"/>
    </location>
</feature>
<feature type="region of interest" description="Disordered" evidence="1">
    <location>
        <begin position="1328"/>
        <end position="1374"/>
    </location>
</feature>
<evidence type="ECO:0000313" key="4">
    <source>
        <dbReference type="Proteomes" id="UP001178508"/>
    </source>
</evidence>
<feature type="compositionally biased region" description="Polar residues" evidence="1">
    <location>
        <begin position="1082"/>
        <end position="1091"/>
    </location>
</feature>
<feature type="compositionally biased region" description="Low complexity" evidence="1">
    <location>
        <begin position="1357"/>
        <end position="1367"/>
    </location>
</feature>
<feature type="region of interest" description="Disordered" evidence="1">
    <location>
        <begin position="1704"/>
        <end position="1808"/>
    </location>
</feature>
<feature type="compositionally biased region" description="Polar residues" evidence="1">
    <location>
        <begin position="2026"/>
        <end position="2038"/>
    </location>
</feature>
<proteinExistence type="predicted"/>
<feature type="region of interest" description="Disordered" evidence="1">
    <location>
        <begin position="1394"/>
        <end position="1440"/>
    </location>
</feature>
<dbReference type="SMART" id="SM00355">
    <property type="entry name" value="ZnF_C2H2"/>
    <property type="match status" value="6"/>
</dbReference>
<reference evidence="3" key="1">
    <citation type="submission" date="2023-08" db="EMBL/GenBank/DDBJ databases">
        <authorList>
            <person name="Alioto T."/>
            <person name="Alioto T."/>
            <person name="Gomez Garrido J."/>
        </authorList>
    </citation>
    <scope>NUCLEOTIDE SEQUENCE</scope>
</reference>
<name>A0AAV1HFS7_XYRNO</name>
<feature type="compositionally biased region" description="Polar residues" evidence="1">
    <location>
        <begin position="2179"/>
        <end position="2194"/>
    </location>
</feature>
<dbReference type="Proteomes" id="UP001178508">
    <property type="component" value="Chromosome 21"/>
</dbReference>
<keyword evidence="4" id="KW-1185">Reference proteome</keyword>
<feature type="region of interest" description="Disordered" evidence="1">
    <location>
        <begin position="2161"/>
        <end position="2194"/>
    </location>
</feature>
<feature type="region of interest" description="Disordered" evidence="1">
    <location>
        <begin position="2015"/>
        <end position="2078"/>
    </location>
</feature>
<feature type="compositionally biased region" description="Basic and acidic residues" evidence="1">
    <location>
        <begin position="703"/>
        <end position="712"/>
    </location>
</feature>
<protein>
    <submittedName>
        <fullName evidence="3">Uncharacterized protein LOC117827761 isoform X2</fullName>
    </submittedName>
</protein>
<feature type="compositionally biased region" description="Acidic residues" evidence="1">
    <location>
        <begin position="1067"/>
        <end position="1078"/>
    </location>
</feature>
<feature type="compositionally biased region" description="Low complexity" evidence="1">
    <location>
        <begin position="1662"/>
        <end position="1672"/>
    </location>
</feature>
<feature type="region of interest" description="Disordered" evidence="1">
    <location>
        <begin position="2230"/>
        <end position="2308"/>
    </location>
</feature>
<feature type="compositionally biased region" description="Low complexity" evidence="1">
    <location>
        <begin position="2127"/>
        <end position="2138"/>
    </location>
</feature>
<dbReference type="EMBL" id="OY660884">
    <property type="protein sequence ID" value="CAJ1084064.1"/>
    <property type="molecule type" value="Genomic_DNA"/>
</dbReference>
<dbReference type="InterPro" id="IPR013087">
    <property type="entry name" value="Znf_C2H2_type"/>
</dbReference>
<evidence type="ECO:0000256" key="1">
    <source>
        <dbReference type="SAM" id="MobiDB-lite"/>
    </source>
</evidence>
<feature type="compositionally biased region" description="Polar residues" evidence="1">
    <location>
        <begin position="1131"/>
        <end position="1141"/>
    </location>
</feature>
<feature type="compositionally biased region" description="Basic and acidic residues" evidence="1">
    <location>
        <begin position="2039"/>
        <end position="2063"/>
    </location>
</feature>
<feature type="compositionally biased region" description="Polar residues" evidence="1">
    <location>
        <begin position="1403"/>
        <end position="1415"/>
    </location>
</feature>
<feature type="compositionally biased region" description="Basic and acidic residues" evidence="1">
    <location>
        <begin position="2260"/>
        <end position="2269"/>
    </location>
</feature>
<gene>
    <name evidence="3" type="ORF">XNOV1_A039284</name>
</gene>
<feature type="region of interest" description="Disordered" evidence="1">
    <location>
        <begin position="2099"/>
        <end position="2145"/>
    </location>
</feature>
<organism evidence="3 4">
    <name type="scientific">Xyrichtys novacula</name>
    <name type="common">Pearly razorfish</name>
    <name type="synonym">Hemipteronotus novacula</name>
    <dbReference type="NCBI Taxonomy" id="13765"/>
    <lineage>
        <taxon>Eukaryota</taxon>
        <taxon>Metazoa</taxon>
        <taxon>Chordata</taxon>
        <taxon>Craniata</taxon>
        <taxon>Vertebrata</taxon>
        <taxon>Euteleostomi</taxon>
        <taxon>Actinopterygii</taxon>
        <taxon>Neopterygii</taxon>
        <taxon>Teleostei</taxon>
        <taxon>Neoteleostei</taxon>
        <taxon>Acanthomorphata</taxon>
        <taxon>Eupercaria</taxon>
        <taxon>Labriformes</taxon>
        <taxon>Labridae</taxon>
        <taxon>Xyrichtys</taxon>
    </lineage>
</organism>
<sequence>MENMSLGCQVCCAKFRRIGEIKKHISSNTHKMKMKEVFQKEKSIGQNFPFVSMMSPFTKYDFKQPIIGLSLLSLCFSPETSIFFYLCHVCGEKCLPGKILFHLSSQDHFSNYFTYTDPNVLCYSWIPSMDVRKTQRQEISWEATKAETKQLQMLDLPEDLLKKLITCSYSEVIHSLSENEKLLKILKAIEPERKTIQTYQKDPQKKHPLLGMQHIVECISAGPSERRHYLCTLCKLTISTHMIIKHVVSFDHIFSYFRVWHPSTLLSKGSYSDYSTFASMILNLAKQSEEIHGAANSELKQVKLEPAEYTSVDFACYAEALKELESIRMKKGESSIITVVTPGEKLECQSTDRCEPVQSVQLKQRCQNCDIIFNSFHQYLTHVKTRYHQKMLIKIFGKDMTAFDYADRGKVPFLTLHPHLKGRMNSKPAVGVSLVVTCISSEGGRYKPFCVCFACSVSFQEALAAEHLDSEKHIMNTLLYLNPWRLPLAWGSCQEFNDLWLAAWEEERVREPHESVMKILDIPEGMFARLQSPSYNQVMMTLTRHCTYLKRGVPCSETCTKLRDNERFPLLGREFLTVYEVSFSPHQHIEEVILCTLCRRKLSNQECWAHVFSRKHIETFINCFHPGSLDSNTDRETLLDLAKQAASHHPVQLMKKAYLDIPIKEPCTYNQTVRILRAAVGRQGQGPLTPEKLPKMKLFPRGTSKDTDIDPVKDNILENSSMVEGPEKMTDEMCADNLIKTEDGAAVPNKQCSELVENANHIADVKNETPNKSESLIVVKEEIQSAGEPCQVIKEERIEVLIMSKPQEEQNKGCEYRDIDLKQEVEEQDSPNPLTLLKNNTCKEETEKAISMSAESQDICLQNNEENNQSLPSNRQTQKITAKEGEGKLCPKASMHQQPDWLWQYLKRTSRAPVIGLQALVECSCNDFDPIYLCECCSMKILEKDIVDHITGVSHMKMFLIGPKRLPYPPGVHQGMGINQFAALFEKHYGYGEAQGVDLNKEVYCRVLTQNFESALQTVKGLQAQQDRVCEPMPTSALSTAQPVKTSLSFHSAQSPHRHNSAQDNYQEVDMEISDLDDSETKPSSVTTSKTAGLAPDSGENVKMSPVEEPGPAHMYSCKTASRKSGETSSHHVSTKEASTTCIHHDSKAEIISNINLRPIKEEEEEVELSQYGDASDTAVMNSTNARKAILEGTTKASSSALESLSRTAAPVVKLTANSSSCTESKLIKSEPSTTSVSATTCKSSTADSNNCAAATISAGDSGLMRTTHSRETDKKCETSTSSYFVKTTQLTAANLKNSTTAATSAPQDNYRAAATNSRETIYKYATSTSDARAATTKSTGTDPHTSKTNNVSKAITNSSTTPSTNSREPVHKNATSSFAVSIKSAPGNKDTRVAAASSAASTNSDRSTAKTCVLSTSSSSSTFKRPASTSSFTPAPPKRTADSFITMSNSTISSSAVVSKPVNMLRPVESRMTVTDKAKRDPTVVSCRPSPAAPSYKTVSSVPTARTSAKCGHAEVLSKNATEEKSVGSNTDAAPCHYNSTAPKDAFKLGLNYLLEVSCGGSRQVYCRLCSSRLRRGGHLMSYRHKYNYVKMKYPEWTARPSEMKSKLAKIVAHLAAIEKDLEPQCIQKVEVNLTVYNQLGLLPEDKAYEKLMGMLRQKDSGVSSSTTDTGEVWTPDAAFSSPFEALSPDDEMGLWQNETARFSPEVHSERESKQVLETQHVAAPENGPVSKEERNLAAGHRWDTAEGSQSLDPEAEPAAATGPPSSVPPRTFKLGSTSPDSHVINTSQEAHEETTQQDKSDPEVQATQKELEGVYPEELASDVPANKEQQNQPRPSQGVKPEQPRCSSRPDNDGASLELPTIRIRDPNRRCSNLSIYLAVKNLKSIGLNAVWECIGLLRNSFYLCESCSERLFINDILKHMISDAHKLNHMRKAYSWSMDFWENEILTHDEKLDLLGKVVQQVSNREHILNMDAQVALLPPDLFELVKTAPFTEALKFVRDFTLKKSFVSPLISTSQRKDQPPEMQQNQAGSQSKETQFERAPETDETNEKDVGQETEKPPLNKVTPREVLSPPDETSVYAEADSDIALIPEADMCLGPKETNSSQSELRSAASQPSTESQVKQTTECSESLSSCSDGTTISLPLTRKRTPDLSVEALARSCTSDPQHEEPLPPKRTCSSLQPSTKSASESAPAASFTSLLLSAQDRNTGVPLKNITLGHLISLVKKLRSDQQTSPRKAAHTKDAETSTSSANSPLEDVVKNQRDPEFEQTTSKVGRWDSEVPLHRAGDGTVLPSANCADPSDQQNNETVDAQIKCAKLSPLIASPECEDTSQNPHPAVNAEPGNREVPQLPINARVTLRSEPAQLQLMGQGHTQGYSVANSGAAHSLPHPGYTQATPAGYNQVSQTASVTNTNTNSYDLTTGATGSVTTSAHPFAYAQNLYQGGGYAARAFYQSLDWGSLDIRKQQQLLWQQQQLMQQQYWYPSWTSAYTARTGTYGTAYQGFSQLSSQQLANFYQYGDVQYQNNPNPQQHDTKQP</sequence>
<feature type="compositionally biased region" description="Polar residues" evidence="1">
    <location>
        <begin position="1776"/>
        <end position="1790"/>
    </location>
</feature>
<feature type="compositionally biased region" description="Basic and acidic residues" evidence="1">
    <location>
        <begin position="1732"/>
        <end position="1746"/>
    </location>
</feature>
<feature type="compositionally biased region" description="Basic and acidic residues" evidence="1">
    <location>
        <begin position="1791"/>
        <end position="1804"/>
    </location>
</feature>
<feature type="region of interest" description="Disordered" evidence="1">
    <location>
        <begin position="1825"/>
        <end position="1862"/>
    </location>
</feature>
<evidence type="ECO:0000259" key="2">
    <source>
        <dbReference type="PROSITE" id="PS00028"/>
    </source>
</evidence>
<feature type="region of interest" description="Disordered" evidence="1">
    <location>
        <begin position="686"/>
        <end position="712"/>
    </location>
</feature>
<feature type="compositionally biased region" description="Polar residues" evidence="1">
    <location>
        <begin position="1036"/>
        <end position="1055"/>
    </location>
</feature>
<feature type="compositionally biased region" description="Basic and acidic residues" evidence="1">
    <location>
        <begin position="1706"/>
        <end position="1716"/>
    </location>
</feature>
<feature type="compositionally biased region" description="Basic and acidic residues" evidence="1">
    <location>
        <begin position="2278"/>
        <end position="2290"/>
    </location>
</feature>
<feature type="compositionally biased region" description="Low complexity" evidence="1">
    <location>
        <begin position="1328"/>
        <end position="1340"/>
    </location>
</feature>